<evidence type="ECO:0000259" key="1">
    <source>
        <dbReference type="Pfam" id="PF22924"/>
    </source>
</evidence>
<reference evidence="2 3" key="1">
    <citation type="journal article" date="2014" name="Genome Biol. Evol.">
        <title>Comparative genomics and transcriptomics analyses reveal divergent lifestyle features of nematode endoparasitic fungus Hirsutella minnesotensis.</title>
        <authorList>
            <person name="Lai Y."/>
            <person name="Liu K."/>
            <person name="Zhang X."/>
            <person name="Zhang X."/>
            <person name="Li K."/>
            <person name="Wang N."/>
            <person name="Shu C."/>
            <person name="Wu Y."/>
            <person name="Wang C."/>
            <person name="Bushley K.E."/>
            <person name="Xiang M."/>
            <person name="Liu X."/>
        </authorList>
    </citation>
    <scope>NUCLEOTIDE SEQUENCE [LARGE SCALE GENOMIC DNA]</scope>
    <source>
        <strain evidence="2 3">3608</strain>
    </source>
</reference>
<dbReference type="PANTHER" id="PTHR10909">
    <property type="entry name" value="ELECTRON TRANSPORT OXIDOREDUCTASE"/>
    <property type="match status" value="1"/>
</dbReference>
<dbReference type="InterPro" id="IPR055060">
    <property type="entry name" value="ACOX_C_alpha1"/>
</dbReference>
<dbReference type="GO" id="GO:0071949">
    <property type="term" value="F:FAD binding"/>
    <property type="evidence" value="ECO:0007669"/>
    <property type="project" value="InterPro"/>
</dbReference>
<dbReference type="Proteomes" id="UP000054481">
    <property type="component" value="Unassembled WGS sequence"/>
</dbReference>
<dbReference type="InterPro" id="IPR036250">
    <property type="entry name" value="AcylCo_DH-like_C"/>
</dbReference>
<dbReference type="InterPro" id="IPR012258">
    <property type="entry name" value="Acyl-CoA_oxidase"/>
</dbReference>
<dbReference type="Pfam" id="PF22924">
    <property type="entry name" value="ACOX_C_alpha1"/>
    <property type="match status" value="1"/>
</dbReference>
<accession>A0A0F7ZXU1</accession>
<dbReference type="Gene3D" id="2.40.110.10">
    <property type="entry name" value="Butyryl-CoA Dehydrogenase, subunit A, domain 2"/>
    <property type="match status" value="1"/>
</dbReference>
<protein>
    <recommendedName>
        <fullName evidence="1">Acyl-CoA oxidase C-alpha1 domain-containing protein</fullName>
    </recommendedName>
</protein>
<dbReference type="InterPro" id="IPR009100">
    <property type="entry name" value="AcylCoA_DH/oxidase_NM_dom_sf"/>
</dbReference>
<dbReference type="InterPro" id="IPR046373">
    <property type="entry name" value="Acyl-CoA_Oxase/DH_mid-dom_sf"/>
</dbReference>
<dbReference type="AlphaFoldDB" id="A0A0F7ZXU1"/>
<dbReference type="GO" id="GO:0033540">
    <property type="term" value="P:fatty acid beta-oxidation using acyl-CoA oxidase"/>
    <property type="evidence" value="ECO:0007669"/>
    <property type="project" value="TreeGrafter"/>
</dbReference>
<organism evidence="2 3">
    <name type="scientific">Hirsutella minnesotensis 3608</name>
    <dbReference type="NCBI Taxonomy" id="1043627"/>
    <lineage>
        <taxon>Eukaryota</taxon>
        <taxon>Fungi</taxon>
        <taxon>Dikarya</taxon>
        <taxon>Ascomycota</taxon>
        <taxon>Pezizomycotina</taxon>
        <taxon>Sordariomycetes</taxon>
        <taxon>Hypocreomycetidae</taxon>
        <taxon>Hypocreales</taxon>
        <taxon>Ophiocordycipitaceae</taxon>
        <taxon>Hirsutella</taxon>
    </lineage>
</organism>
<dbReference type="PANTHER" id="PTHR10909:SF382">
    <property type="entry name" value="ACYL-COENZYME A OXIDASE"/>
    <property type="match status" value="1"/>
</dbReference>
<dbReference type="GO" id="GO:0003997">
    <property type="term" value="F:acyl-CoA oxidase activity"/>
    <property type="evidence" value="ECO:0007669"/>
    <property type="project" value="InterPro"/>
</dbReference>
<proteinExistence type="predicted"/>
<dbReference type="GO" id="GO:0055088">
    <property type="term" value="P:lipid homeostasis"/>
    <property type="evidence" value="ECO:0007669"/>
    <property type="project" value="TreeGrafter"/>
</dbReference>
<dbReference type="GO" id="GO:0005777">
    <property type="term" value="C:peroxisome"/>
    <property type="evidence" value="ECO:0007669"/>
    <property type="project" value="InterPro"/>
</dbReference>
<name>A0A0F7ZXU1_9HYPO</name>
<feature type="domain" description="Acyl-CoA oxidase C-alpha1" evidence="1">
    <location>
        <begin position="275"/>
        <end position="416"/>
    </location>
</feature>
<dbReference type="Gene3D" id="1.20.140.10">
    <property type="entry name" value="Butyryl-CoA Dehydrogenase, subunit A, domain 3"/>
    <property type="match status" value="1"/>
</dbReference>
<dbReference type="OrthoDB" id="538336at2759"/>
<dbReference type="EMBL" id="KQ030580">
    <property type="protein sequence ID" value="KJZ71312.1"/>
    <property type="molecule type" value="Genomic_DNA"/>
</dbReference>
<dbReference type="SUPFAM" id="SSF47203">
    <property type="entry name" value="Acyl-CoA dehydrogenase C-terminal domain-like"/>
    <property type="match status" value="1"/>
</dbReference>
<dbReference type="GO" id="GO:0005504">
    <property type="term" value="F:fatty acid binding"/>
    <property type="evidence" value="ECO:0007669"/>
    <property type="project" value="TreeGrafter"/>
</dbReference>
<dbReference type="SUPFAM" id="SSF56645">
    <property type="entry name" value="Acyl-CoA dehydrogenase NM domain-like"/>
    <property type="match status" value="1"/>
</dbReference>
<evidence type="ECO:0000313" key="3">
    <source>
        <dbReference type="Proteomes" id="UP000054481"/>
    </source>
</evidence>
<keyword evidence="3" id="KW-1185">Reference proteome</keyword>
<sequence length="585" mass="65115">MEDTTKLLSLEIFSSSCDRLDDAERIRIAYLRAREIAKTFSQYSLQFRKKDDASLMQHAPCQEFDLSDILSLSPEFWAFHQNNICAYDMAAFSLMTIQYNLAAGTLATHMSNQAHRQLLDRILKFEISAHFLLTELGHGLDARSLETTATLQPDGTFDLHTPCDGAAKYMPPTSPIQGFPRLGIVFAKLFVHGDERGTRPFVFRLNDGMRMADGVVSSKVLPRRAGSKPLDHSITSFNHVKLPSWAILGSVDNIDDDRANFSSIASRITVGTFAIATTILPIMKRCIYTSAMYSLRRHVSNQSGKSVPIMHFRTQHGPLLHGLAQLLVFEAWIPECIKTFKASPADDFTRHAIGSVVKATLTNMAQSTLYHLAERCGAQGLYESNHIIESQLESRGISISEADTLVLSIRVATSLLTGRHKFMPAENLTSFLSLHETSLLDESRALLSKMKGGHRGSDFNDRILLRCQPFVEAVGHRMAFEAAQGAKVCPKILKLYEIGIILRDSAWYVENCGLSRDQQFEWESAALSAVLAGLDTHMDELGVEHFCKAPIISDDMMSEYIGRLPIFGDHGSARPKTDTSIISRL</sequence>
<gene>
    <name evidence="2" type="ORF">HIM_09322</name>
</gene>
<evidence type="ECO:0000313" key="2">
    <source>
        <dbReference type="EMBL" id="KJZ71312.1"/>
    </source>
</evidence>